<organism evidence="7 8">
    <name type="scientific">Triparma columacea</name>
    <dbReference type="NCBI Taxonomy" id="722753"/>
    <lineage>
        <taxon>Eukaryota</taxon>
        <taxon>Sar</taxon>
        <taxon>Stramenopiles</taxon>
        <taxon>Ochrophyta</taxon>
        <taxon>Bolidophyceae</taxon>
        <taxon>Parmales</taxon>
        <taxon>Triparmaceae</taxon>
        <taxon>Triparma</taxon>
    </lineage>
</organism>
<keyword evidence="8" id="KW-1185">Reference proteome</keyword>
<evidence type="ECO:0000256" key="4">
    <source>
        <dbReference type="SAM" id="MobiDB-lite"/>
    </source>
</evidence>
<feature type="domain" description="tRNA/rRNA methyltransferase SpoU type" evidence="6">
    <location>
        <begin position="172"/>
        <end position="270"/>
    </location>
</feature>
<feature type="chain" id="PRO_5040815191" description="tRNA/rRNA methyltransferase SpoU type domain-containing protein" evidence="5">
    <location>
        <begin position="19"/>
        <end position="370"/>
    </location>
</feature>
<proteinExistence type="predicted"/>
<accession>A0A9W7GD96</accession>
<protein>
    <recommendedName>
        <fullName evidence="6">tRNA/rRNA methyltransferase SpoU type domain-containing protein</fullName>
    </recommendedName>
</protein>
<dbReference type="OrthoDB" id="241340at2759"/>
<keyword evidence="2" id="KW-0489">Methyltransferase</keyword>
<keyword evidence="5" id="KW-0732">Signal</keyword>
<gene>
    <name evidence="7" type="ORF">TrCOL_g4339</name>
</gene>
<feature type="compositionally biased region" description="Basic and acidic residues" evidence="4">
    <location>
        <begin position="46"/>
        <end position="59"/>
    </location>
</feature>
<evidence type="ECO:0000256" key="1">
    <source>
        <dbReference type="ARBA" id="ARBA00022555"/>
    </source>
</evidence>
<dbReference type="InterPro" id="IPR033671">
    <property type="entry name" value="TrmH"/>
</dbReference>
<evidence type="ECO:0000256" key="5">
    <source>
        <dbReference type="SAM" id="SignalP"/>
    </source>
</evidence>
<dbReference type="Pfam" id="PF00588">
    <property type="entry name" value="SpoU_methylase"/>
    <property type="match status" value="1"/>
</dbReference>
<comment type="caution">
    <text evidence="7">The sequence shown here is derived from an EMBL/GenBank/DDBJ whole genome shotgun (WGS) entry which is preliminary data.</text>
</comment>
<evidence type="ECO:0000313" key="8">
    <source>
        <dbReference type="Proteomes" id="UP001165065"/>
    </source>
</evidence>
<dbReference type="AlphaFoldDB" id="A0A9W7GD96"/>
<dbReference type="GO" id="GO:0008173">
    <property type="term" value="F:RNA methyltransferase activity"/>
    <property type="evidence" value="ECO:0007669"/>
    <property type="project" value="InterPro"/>
</dbReference>
<dbReference type="EMBL" id="BRYA01000138">
    <property type="protein sequence ID" value="GMI40872.1"/>
    <property type="molecule type" value="Genomic_DNA"/>
</dbReference>
<dbReference type="PANTHER" id="PTHR43453">
    <property type="entry name" value="RRNA METHYLASE-LIKE"/>
    <property type="match status" value="1"/>
</dbReference>
<evidence type="ECO:0000256" key="3">
    <source>
        <dbReference type="ARBA" id="ARBA00022679"/>
    </source>
</evidence>
<dbReference type="Gene3D" id="3.40.1280.10">
    <property type="match status" value="1"/>
</dbReference>
<evidence type="ECO:0000259" key="6">
    <source>
        <dbReference type="Pfam" id="PF00588"/>
    </source>
</evidence>
<reference evidence="8" key="1">
    <citation type="journal article" date="2023" name="Commun. Biol.">
        <title>Genome analysis of Parmales, the sister group of diatoms, reveals the evolutionary specialization of diatoms from phago-mixotrophs to photoautotrophs.</title>
        <authorList>
            <person name="Ban H."/>
            <person name="Sato S."/>
            <person name="Yoshikawa S."/>
            <person name="Yamada K."/>
            <person name="Nakamura Y."/>
            <person name="Ichinomiya M."/>
            <person name="Sato N."/>
            <person name="Blanc-Mathieu R."/>
            <person name="Endo H."/>
            <person name="Kuwata A."/>
            <person name="Ogata H."/>
        </authorList>
    </citation>
    <scope>NUCLEOTIDE SEQUENCE [LARGE SCALE GENOMIC DNA]</scope>
</reference>
<dbReference type="SUPFAM" id="SSF75217">
    <property type="entry name" value="alpha/beta knot"/>
    <property type="match status" value="2"/>
</dbReference>
<evidence type="ECO:0000313" key="7">
    <source>
        <dbReference type="EMBL" id="GMI40872.1"/>
    </source>
</evidence>
<dbReference type="PANTHER" id="PTHR43453:SF3">
    <property type="entry name" value="TRNA_RRNA METHYLTRANSFERASE SPOU TYPE DOMAIN-CONTAINING PROTEIN"/>
    <property type="match status" value="1"/>
</dbReference>
<name>A0A9W7GD96_9STRA</name>
<feature type="region of interest" description="Disordered" evidence="4">
    <location>
        <begin position="19"/>
        <end position="70"/>
    </location>
</feature>
<dbReference type="InterPro" id="IPR001537">
    <property type="entry name" value="SpoU_MeTrfase"/>
</dbReference>
<keyword evidence="1" id="KW-0694">RNA-binding</keyword>
<keyword evidence="3" id="KW-0808">Transferase</keyword>
<dbReference type="InterPro" id="IPR029026">
    <property type="entry name" value="tRNA_m1G_MTases_N"/>
</dbReference>
<dbReference type="GO" id="GO:0002938">
    <property type="term" value="P:tRNA guanine ribose methylation"/>
    <property type="evidence" value="ECO:0007669"/>
    <property type="project" value="TreeGrafter"/>
</dbReference>
<dbReference type="Proteomes" id="UP001165065">
    <property type="component" value="Unassembled WGS sequence"/>
</dbReference>
<sequence>MLVGLVLGALVSTMLTRATKGGGENGEENSFESDYAANESSNSSDIGEKKVVKRSERSKMVQGEGFDSPEDPLRVLRKAETVLQKRTKSLVVVIEKTVDVHNYSAVIRTAEALGVQDLYLIAPPVKLSPDGSSFIPFDPLSAKTLNQKKKNKRKQGLWKADEDKAVRHQGYARTACKWINTHEFGSTTACVKQLREEGFDLWVTDLGQKAVPLVTGPDAMELPEKLAIVFGTESTGCTKEMLDAADKRVYLPLSGFADSLNLSVAAAMVIQRLFFMKPELEGDITDDEKRELRSVWYPCLARNKEQDKKYRGILASGNFPQPFSDMRRADDHREGWAQKKIVKKNNARYDMLLEKEEEKEKGEEGWEEPR</sequence>
<evidence type="ECO:0000256" key="2">
    <source>
        <dbReference type="ARBA" id="ARBA00022603"/>
    </source>
</evidence>
<dbReference type="InterPro" id="IPR029028">
    <property type="entry name" value="Alpha/beta_knot_MTases"/>
</dbReference>
<dbReference type="GO" id="GO:0000049">
    <property type="term" value="F:tRNA binding"/>
    <property type="evidence" value="ECO:0007669"/>
    <property type="project" value="UniProtKB-KW"/>
</dbReference>
<dbReference type="CDD" id="cd18092">
    <property type="entry name" value="SpoU-like_TrmH"/>
    <property type="match status" value="1"/>
</dbReference>
<feature type="signal peptide" evidence="5">
    <location>
        <begin position="1"/>
        <end position="18"/>
    </location>
</feature>
<keyword evidence="1" id="KW-0820">tRNA-binding</keyword>